<dbReference type="Proteomes" id="UP000052946">
    <property type="component" value="Unassembled WGS sequence"/>
</dbReference>
<sequence length="299" mass="35308">MKLELKCQNEELIKYSKGNYQKEAFVSEFKKRWEPTDLQIRMMYLASDLAINSKGVFSVSHEGFLEMFNDRFEMKTSLSSVRRFFKLLEKLDMIEIVHTKRKNYKQTSNIYIVEQCIENDQENEFEYPHEHASEHAIEQATEQVGEQQIITVNKTINNTLNNTLNLNPNHVLDIYDILWNTELPMALKNKIKVMIQLNTISISANQILLIENAYMHQIKKGFIMPKCEHNDSEALNDYEFSNTVGKMLETVRAIYNMKGMVKEWIEKGLTYKKEQLYVSDYSSFNQEGTLYYNWLEEVQ</sequence>
<dbReference type="RefSeq" id="WP_058950626.1">
    <property type="nucleotide sequence ID" value="NZ_BBXV01000031.1"/>
</dbReference>
<evidence type="ECO:0000313" key="1">
    <source>
        <dbReference type="EMBL" id="GAQ18700.1"/>
    </source>
</evidence>
<gene>
    <name evidence="1" type="ORF">OPHB3_2641</name>
</gene>
<organism evidence="1 2">
    <name type="scientific">Oceanobacillus picturae</name>
    <dbReference type="NCBI Taxonomy" id="171693"/>
    <lineage>
        <taxon>Bacteria</taxon>
        <taxon>Bacillati</taxon>
        <taxon>Bacillota</taxon>
        <taxon>Bacilli</taxon>
        <taxon>Bacillales</taxon>
        <taxon>Bacillaceae</taxon>
        <taxon>Oceanobacillus</taxon>
    </lineage>
</organism>
<dbReference type="EMBL" id="BBXV01000031">
    <property type="protein sequence ID" value="GAQ18700.1"/>
    <property type="molecule type" value="Genomic_DNA"/>
</dbReference>
<reference evidence="2" key="1">
    <citation type="submission" date="2015-07" db="EMBL/GenBank/DDBJ databases">
        <title>Draft Genome Sequence of Oceanobacillus picturae Heshi-B3 that Was Isolated from Fermented Rice Bran with Aging Salted Mackerel, Which Was Named Heshiko as Traditional Fermented Seafood in Japan.</title>
        <authorList>
            <person name="Akuzawa S."/>
            <person name="Nakagawa J."/>
            <person name="Kanekatsu T."/>
            <person name="Kanesaki Y."/>
            <person name="Suzuki T."/>
        </authorList>
    </citation>
    <scope>NUCLEOTIDE SEQUENCE [LARGE SCALE GENOMIC DNA]</scope>
    <source>
        <strain evidence="2">Heshi-B3</strain>
    </source>
</reference>
<comment type="caution">
    <text evidence="1">The sequence shown here is derived from an EMBL/GenBank/DDBJ whole genome shotgun (WGS) entry which is preliminary data.</text>
</comment>
<protein>
    <submittedName>
        <fullName evidence="1">Uncharacterized protein</fullName>
    </submittedName>
</protein>
<dbReference type="AlphaFoldDB" id="A0A0U9HIG5"/>
<proteinExistence type="predicted"/>
<dbReference type="OrthoDB" id="2880567at2"/>
<evidence type="ECO:0000313" key="2">
    <source>
        <dbReference type="Proteomes" id="UP000052946"/>
    </source>
</evidence>
<reference evidence="1 2" key="2">
    <citation type="journal article" date="2016" name="Genome Announc.">
        <title>Draft Genome Sequence of Oceanobacillus picturae Heshi-B3, Isolated from Fermented Rice Bran in a Traditional Japanese Seafood Dish.</title>
        <authorList>
            <person name="Akuzawa S."/>
            <person name="Nagaoka J."/>
            <person name="Kanekatsu M."/>
            <person name="Kanesaki Y."/>
            <person name="Suzuki T."/>
        </authorList>
    </citation>
    <scope>NUCLEOTIDE SEQUENCE [LARGE SCALE GENOMIC DNA]</scope>
    <source>
        <strain evidence="1 2">Heshi-B3</strain>
    </source>
</reference>
<name>A0A0U9HIG5_9BACI</name>
<accession>A0A0U9HIG5</accession>